<reference evidence="7" key="1">
    <citation type="journal article" date="2021" name="PeerJ">
        <title>Extensive microbial diversity within the chicken gut microbiome revealed by metagenomics and culture.</title>
        <authorList>
            <person name="Gilroy R."/>
            <person name="Ravi A."/>
            <person name="Getino M."/>
            <person name="Pursley I."/>
            <person name="Horton D.L."/>
            <person name="Alikhan N.F."/>
            <person name="Baker D."/>
            <person name="Gharbi K."/>
            <person name="Hall N."/>
            <person name="Watson M."/>
            <person name="Adriaenssens E.M."/>
            <person name="Foster-Nyarko E."/>
            <person name="Jarju S."/>
            <person name="Secka A."/>
            <person name="Antonio M."/>
            <person name="Oren A."/>
            <person name="Chaudhuri R.R."/>
            <person name="La Ragione R."/>
            <person name="Hildebrand F."/>
            <person name="Pallen M.J."/>
        </authorList>
    </citation>
    <scope>NUCLEOTIDE SEQUENCE</scope>
    <source>
        <strain evidence="7">CHK121-7720</strain>
    </source>
</reference>
<dbReference type="GO" id="GO:0043190">
    <property type="term" value="C:ATP-binding cassette (ABC) transporter complex"/>
    <property type="evidence" value="ECO:0007669"/>
    <property type="project" value="TreeGrafter"/>
</dbReference>
<comment type="subcellular location">
    <subcellularLocation>
        <location evidence="1">Cell membrane</location>
        <topology evidence="1">Multi-pass membrane protein</topology>
    </subcellularLocation>
</comment>
<evidence type="ECO:0000256" key="4">
    <source>
        <dbReference type="ARBA" id="ARBA00022989"/>
    </source>
</evidence>
<evidence type="ECO:0000313" key="8">
    <source>
        <dbReference type="Proteomes" id="UP000757103"/>
    </source>
</evidence>
<feature type="transmembrane region" description="Helical" evidence="6">
    <location>
        <begin position="446"/>
        <end position="464"/>
    </location>
</feature>
<accession>A0A921SVA0</accession>
<dbReference type="RefSeq" id="WP_273306226.1">
    <property type="nucleotide sequence ID" value="NZ_CAMLUE010000001.1"/>
</dbReference>
<keyword evidence="3 6" id="KW-0812">Transmembrane</keyword>
<feature type="transmembrane region" description="Helical" evidence="6">
    <location>
        <begin position="12"/>
        <end position="36"/>
    </location>
</feature>
<evidence type="ECO:0000256" key="5">
    <source>
        <dbReference type="ARBA" id="ARBA00023136"/>
    </source>
</evidence>
<feature type="transmembrane region" description="Helical" evidence="6">
    <location>
        <begin position="384"/>
        <end position="402"/>
    </location>
</feature>
<name>A0A921SVA0_9BACT</name>
<keyword evidence="5 6" id="KW-0472">Membrane</keyword>
<feature type="transmembrane region" description="Helical" evidence="6">
    <location>
        <begin position="56"/>
        <end position="81"/>
    </location>
</feature>
<comment type="caution">
    <text evidence="7">The sequence shown here is derived from an EMBL/GenBank/DDBJ whole genome shotgun (WGS) entry which is preliminary data.</text>
</comment>
<dbReference type="Pfam" id="PF03739">
    <property type="entry name" value="LptF_LptG"/>
    <property type="match status" value="1"/>
</dbReference>
<feature type="transmembrane region" description="Helical" evidence="6">
    <location>
        <begin position="590"/>
        <end position="608"/>
    </location>
</feature>
<reference evidence="7" key="2">
    <citation type="submission" date="2021-09" db="EMBL/GenBank/DDBJ databases">
        <authorList>
            <person name="Gilroy R."/>
        </authorList>
    </citation>
    <scope>NUCLEOTIDE SEQUENCE</scope>
    <source>
        <strain evidence="7">CHK121-7720</strain>
    </source>
</reference>
<organism evidence="7 8">
    <name type="scientific">Barnesiella viscericola</name>
    <dbReference type="NCBI Taxonomy" id="397865"/>
    <lineage>
        <taxon>Bacteria</taxon>
        <taxon>Pseudomonadati</taxon>
        <taxon>Bacteroidota</taxon>
        <taxon>Bacteroidia</taxon>
        <taxon>Bacteroidales</taxon>
        <taxon>Barnesiellaceae</taxon>
        <taxon>Barnesiella</taxon>
    </lineage>
</organism>
<dbReference type="AlphaFoldDB" id="A0A921SVA0"/>
<protein>
    <submittedName>
        <fullName evidence="7">LptF/LptG family permease</fullName>
    </submittedName>
</protein>
<dbReference type="PANTHER" id="PTHR33529">
    <property type="entry name" value="SLR0882 PROTEIN-RELATED"/>
    <property type="match status" value="1"/>
</dbReference>
<keyword evidence="2" id="KW-1003">Cell membrane</keyword>
<feature type="transmembrane region" description="Helical" evidence="6">
    <location>
        <begin position="409"/>
        <end position="426"/>
    </location>
</feature>
<evidence type="ECO:0000256" key="2">
    <source>
        <dbReference type="ARBA" id="ARBA00022475"/>
    </source>
</evidence>
<sequence length="647" mass="74825">MFYIKRLYRFILKSFLPLFLMTFFICLFIVLMQFLWRYVDEMVGKGLEMSVLAELFFYAAVTMVPMALPLAILLASLMTFGNLGERLELLAIKAAGISLLQIMRPLVIFLIFVAIGAFFFQNYVLPKSQVKMWTLLYSMRQKSPELDIPEGVFYDQISGYNLYVKQKNHKTGMLYDVMIYDMSSGFDNAMIILADSGKLKMTDDKQHLFLTLYNGESFENLRDQRTSVTNIPYRRETFSLKEILIAFDANFNRMDDGIMQNQYIGKDLTALQSSIDSMTYRVDSIGGNYARSLQTSGYFSLYESPGIRVSANDSVREKQAIAEASTLNLDSVFEGGSLQRKQLYLDRAVARAERYMGDYEFRSYTMKEENKVIRRHQIEMYKKFTLSFACIIFFFIGAPLGAIIRKGGLGMPVVVSVFMFIFYYIIDNTGYKLARDGRWEVWEGMWLSSAVLLPLGIFLTYKAVKDSAVFNPDAYINFFRKLIGRQELRKVVLKEVVMEDMFPRVAIGKAQQLSEACRRYLDKVGRKRQSYWQYCLHGYAKSDITELGAQVDDLVNYTSNSRSQLVVSKLMDYPVLRNLWIYRPAPSEKWGYVLAVLFPVGLLLYWVGSHQQRLLRNEVETMIRTDEELQTLLEKEESERVDAGETL</sequence>
<dbReference type="EMBL" id="DYUD01000022">
    <property type="protein sequence ID" value="HJG89184.1"/>
    <property type="molecule type" value="Genomic_DNA"/>
</dbReference>
<dbReference type="InterPro" id="IPR005495">
    <property type="entry name" value="LptG/LptF_permease"/>
</dbReference>
<dbReference type="Proteomes" id="UP000757103">
    <property type="component" value="Unassembled WGS sequence"/>
</dbReference>
<gene>
    <name evidence="7" type="ORF">K8U91_06920</name>
</gene>
<keyword evidence="4 6" id="KW-1133">Transmembrane helix</keyword>
<evidence type="ECO:0000313" key="7">
    <source>
        <dbReference type="EMBL" id="HJG89184.1"/>
    </source>
</evidence>
<evidence type="ECO:0000256" key="6">
    <source>
        <dbReference type="SAM" id="Phobius"/>
    </source>
</evidence>
<feature type="transmembrane region" description="Helical" evidence="6">
    <location>
        <begin position="102"/>
        <end position="120"/>
    </location>
</feature>
<evidence type="ECO:0000256" key="3">
    <source>
        <dbReference type="ARBA" id="ARBA00022692"/>
    </source>
</evidence>
<dbReference type="GO" id="GO:0015920">
    <property type="term" value="P:lipopolysaccharide transport"/>
    <property type="evidence" value="ECO:0007669"/>
    <property type="project" value="TreeGrafter"/>
</dbReference>
<proteinExistence type="predicted"/>
<evidence type="ECO:0000256" key="1">
    <source>
        <dbReference type="ARBA" id="ARBA00004651"/>
    </source>
</evidence>
<dbReference type="PANTHER" id="PTHR33529:SF6">
    <property type="entry name" value="YJGP_YJGQ FAMILY PERMEASE"/>
    <property type="match status" value="1"/>
</dbReference>